<evidence type="ECO:0000256" key="1">
    <source>
        <dbReference type="ARBA" id="ARBA00004236"/>
    </source>
</evidence>
<dbReference type="AlphaFoldDB" id="K6ZK17"/>
<sequence length="242" mass="27985">MHYSIIIPAYNEEELLPKTLEAINKAMAGIGRYSGEVVVTNNNSTDRTAEIACEYGAKVVFESFQQISRSRNVAAIAAKGKYLIFTDADTIISRELIEKSLDLMASGDVCAGGALVEFINSDLQTKKLSKWWNVFTRKMKVACGAYIFCHKKDFIEVGGFNEKIYASEEIWFGRKLKKLARKRHQKFIIVSIPIQTSARKMEWFSPWQLFWQVLPMIFCPWLVRSKRFCDLWYKRPEIKEKK</sequence>
<proteinExistence type="predicted"/>
<accession>K6ZK17</accession>
<dbReference type="InterPro" id="IPR001173">
    <property type="entry name" value="Glyco_trans_2-like"/>
</dbReference>
<comment type="subcellular location">
    <subcellularLocation>
        <location evidence="1">Cell membrane</location>
    </subcellularLocation>
</comment>
<organism evidence="7 8">
    <name type="scientific">Brumicola pallidula DSM 14239 = ACAM 615</name>
    <dbReference type="NCBI Taxonomy" id="1121922"/>
    <lineage>
        <taxon>Bacteria</taxon>
        <taxon>Pseudomonadati</taxon>
        <taxon>Pseudomonadota</taxon>
        <taxon>Gammaproteobacteria</taxon>
        <taxon>Alteromonadales</taxon>
        <taxon>Alteromonadaceae</taxon>
        <taxon>Brumicola</taxon>
    </lineage>
</organism>
<evidence type="ECO:0000256" key="2">
    <source>
        <dbReference type="ARBA" id="ARBA00022475"/>
    </source>
</evidence>
<evidence type="ECO:0000256" key="5">
    <source>
        <dbReference type="ARBA" id="ARBA00023136"/>
    </source>
</evidence>
<dbReference type="SUPFAM" id="SSF53448">
    <property type="entry name" value="Nucleotide-diphospho-sugar transferases"/>
    <property type="match status" value="1"/>
</dbReference>
<dbReference type="Pfam" id="PF00535">
    <property type="entry name" value="Glycos_transf_2"/>
    <property type="match status" value="1"/>
</dbReference>
<dbReference type="EMBL" id="BAEQ01000042">
    <property type="protein sequence ID" value="GAC29238.1"/>
    <property type="molecule type" value="Genomic_DNA"/>
</dbReference>
<feature type="domain" description="Glycosyltransferase 2-like" evidence="6">
    <location>
        <begin position="4"/>
        <end position="139"/>
    </location>
</feature>
<dbReference type="PANTHER" id="PTHR43646">
    <property type="entry name" value="GLYCOSYLTRANSFERASE"/>
    <property type="match status" value="1"/>
</dbReference>
<reference evidence="8" key="1">
    <citation type="journal article" date="2014" name="Environ. Microbiol.">
        <title>Comparative genomics of the marine bacterial genus Glaciecola reveals the high degree of genomic diversity and genomic characteristic for cold adaptation.</title>
        <authorList>
            <person name="Qin Q.L."/>
            <person name="Xie B.B."/>
            <person name="Yu Y."/>
            <person name="Shu Y.L."/>
            <person name="Rong J.C."/>
            <person name="Zhang Y.J."/>
            <person name="Zhao D.L."/>
            <person name="Chen X.L."/>
            <person name="Zhang X.Y."/>
            <person name="Chen B."/>
            <person name="Zhou B.C."/>
            <person name="Zhang Y.Z."/>
        </authorList>
    </citation>
    <scope>NUCLEOTIDE SEQUENCE [LARGE SCALE GENOMIC DNA]</scope>
    <source>
        <strain evidence="8">ACAM 615</strain>
    </source>
</reference>
<dbReference type="Gene3D" id="3.90.550.10">
    <property type="entry name" value="Spore Coat Polysaccharide Biosynthesis Protein SpsA, Chain A"/>
    <property type="match status" value="1"/>
</dbReference>
<dbReference type="Proteomes" id="UP000006251">
    <property type="component" value="Unassembled WGS sequence"/>
</dbReference>
<gene>
    <name evidence="7" type="ORF">GPAL_2377</name>
</gene>
<protein>
    <submittedName>
        <fullName evidence="7">Glycosyl transferase family 2</fullName>
    </submittedName>
</protein>
<keyword evidence="2" id="KW-1003">Cell membrane</keyword>
<evidence type="ECO:0000259" key="6">
    <source>
        <dbReference type="Pfam" id="PF00535"/>
    </source>
</evidence>
<evidence type="ECO:0000256" key="3">
    <source>
        <dbReference type="ARBA" id="ARBA00022676"/>
    </source>
</evidence>
<evidence type="ECO:0000313" key="7">
    <source>
        <dbReference type="EMBL" id="GAC29238.1"/>
    </source>
</evidence>
<name>K6ZK17_9ALTE</name>
<dbReference type="PANTHER" id="PTHR43646:SF2">
    <property type="entry name" value="GLYCOSYLTRANSFERASE 2-LIKE DOMAIN-CONTAINING PROTEIN"/>
    <property type="match status" value="1"/>
</dbReference>
<dbReference type="GO" id="GO:0016757">
    <property type="term" value="F:glycosyltransferase activity"/>
    <property type="evidence" value="ECO:0007669"/>
    <property type="project" value="UniProtKB-KW"/>
</dbReference>
<evidence type="ECO:0000313" key="8">
    <source>
        <dbReference type="Proteomes" id="UP000006251"/>
    </source>
</evidence>
<evidence type="ECO:0000256" key="4">
    <source>
        <dbReference type="ARBA" id="ARBA00022679"/>
    </source>
</evidence>
<keyword evidence="3" id="KW-0328">Glycosyltransferase</keyword>
<dbReference type="InterPro" id="IPR029044">
    <property type="entry name" value="Nucleotide-diphossugar_trans"/>
</dbReference>
<keyword evidence="8" id="KW-1185">Reference proteome</keyword>
<keyword evidence="4 7" id="KW-0808">Transferase</keyword>
<keyword evidence="5" id="KW-0472">Membrane</keyword>
<dbReference type="STRING" id="1121922.GCA_000428905_02749"/>
<dbReference type="GO" id="GO:0005886">
    <property type="term" value="C:plasma membrane"/>
    <property type="evidence" value="ECO:0007669"/>
    <property type="project" value="UniProtKB-SubCell"/>
</dbReference>
<comment type="caution">
    <text evidence="7">The sequence shown here is derived from an EMBL/GenBank/DDBJ whole genome shotgun (WGS) entry which is preliminary data.</text>
</comment>